<evidence type="ECO:0000313" key="2">
    <source>
        <dbReference type="Proteomes" id="UP000479000"/>
    </source>
</evidence>
<accession>A0A6H5HLG6</accession>
<evidence type="ECO:0000313" key="1">
    <source>
        <dbReference type="EMBL" id="CAB0015161.1"/>
    </source>
</evidence>
<dbReference type="EMBL" id="CADCXU010028695">
    <property type="protein sequence ID" value="CAB0015161.1"/>
    <property type="molecule type" value="Genomic_DNA"/>
</dbReference>
<sequence>MVRDEKTSSPILPPETDSAIVGQGMRNFSNLLMCECRRRIFQGGHSHSQRHSGRLAETMGRQVRSIERLHSSFSCGFRQRPAGFSSA</sequence>
<dbReference type="Proteomes" id="UP000479000">
    <property type="component" value="Unassembled WGS sequence"/>
</dbReference>
<reference evidence="1 2" key="1">
    <citation type="submission" date="2020-02" db="EMBL/GenBank/DDBJ databases">
        <authorList>
            <person name="Ferguson B K."/>
        </authorList>
    </citation>
    <scope>NUCLEOTIDE SEQUENCE [LARGE SCALE GENOMIC DNA]</scope>
</reference>
<proteinExistence type="predicted"/>
<organism evidence="1 2">
    <name type="scientific">Nesidiocoris tenuis</name>
    <dbReference type="NCBI Taxonomy" id="355587"/>
    <lineage>
        <taxon>Eukaryota</taxon>
        <taxon>Metazoa</taxon>
        <taxon>Ecdysozoa</taxon>
        <taxon>Arthropoda</taxon>
        <taxon>Hexapoda</taxon>
        <taxon>Insecta</taxon>
        <taxon>Pterygota</taxon>
        <taxon>Neoptera</taxon>
        <taxon>Paraneoptera</taxon>
        <taxon>Hemiptera</taxon>
        <taxon>Heteroptera</taxon>
        <taxon>Panheteroptera</taxon>
        <taxon>Cimicomorpha</taxon>
        <taxon>Miridae</taxon>
        <taxon>Dicyphina</taxon>
        <taxon>Nesidiocoris</taxon>
    </lineage>
</organism>
<gene>
    <name evidence="1" type="ORF">NTEN_LOCUS19526</name>
</gene>
<keyword evidence="2" id="KW-1185">Reference proteome</keyword>
<name>A0A6H5HLG6_9HEMI</name>
<dbReference type="AlphaFoldDB" id="A0A6H5HLG6"/>
<protein>
    <submittedName>
        <fullName evidence="1">Uncharacterized protein</fullName>
    </submittedName>
</protein>
<feature type="non-terminal residue" evidence="1">
    <location>
        <position position="87"/>
    </location>
</feature>